<reference evidence="2 3" key="1">
    <citation type="submission" date="2023-07" db="EMBL/GenBank/DDBJ databases">
        <title>Genomic Encyclopedia of Type Strains, Phase IV (KMG-IV): sequencing the most valuable type-strain genomes for metagenomic binning, comparative biology and taxonomic classification.</title>
        <authorList>
            <person name="Goeker M."/>
        </authorList>
    </citation>
    <scope>NUCLEOTIDE SEQUENCE [LARGE SCALE GENOMIC DNA]</scope>
    <source>
        <strain evidence="2 3">DSM 19619</strain>
    </source>
</reference>
<name>A0ABU0JFR7_9HYPH</name>
<protein>
    <submittedName>
        <fullName evidence="2">Uncharacterized protein</fullName>
    </submittedName>
</protein>
<dbReference type="RefSeq" id="WP_307280973.1">
    <property type="nucleotide sequence ID" value="NZ_JAUSVX010000015.1"/>
</dbReference>
<feature type="region of interest" description="Disordered" evidence="1">
    <location>
        <begin position="108"/>
        <end position="130"/>
    </location>
</feature>
<keyword evidence="3" id="KW-1185">Reference proteome</keyword>
<evidence type="ECO:0000313" key="3">
    <source>
        <dbReference type="Proteomes" id="UP001242480"/>
    </source>
</evidence>
<dbReference type="InterPro" id="IPR050458">
    <property type="entry name" value="LolB"/>
</dbReference>
<dbReference type="Proteomes" id="UP001242480">
    <property type="component" value="Unassembled WGS sequence"/>
</dbReference>
<sequence length="776" mass="82154">MAPADRLHLFGIRHHGPGSARNLVTALDALDPTLVLIEGPADVSDLIVHAGSPGMVPPLAILVHAGDDPANASFYPFAVYSPEWQAMRWAAARGRAARFIDLPAEIRLAKTPDPDPAEPDGGEPAEEAVPAPADVEALAIRRDPLAYLAGIAGYRDSEAWWNALIEQGAGGPAVFAAIEAAMTELRRHADASAAEPDEDRVLEQRREAHMRLAVAAALRETEGPVAVVCGAWHLPALRLRRPQAEDRALLKGLPKVKVSATWVPWTETRLASASGYAAGVASPGWYAHLWNEVERGRDAPALPVRDATARWQVRVAALLRRHGRPASTASVIEAARLAQALAGLRDLAVPGLEEMREASLATLCLGEPAPMALIETELVVGRAVGAIDESVPQMPLAADLARWQKRLKLKPEALDEDVSLDLRTEAGLAKSLLLHRLALIRVPWGRLQGAGSSRGTFRENWRLRWEPEFSVRLAEALVHGTTVEQAAGNAAVAAARDAPALAGVSDIVRSCLLAGLDAAARTTIALLQARAAGSSDVATLAGAVPPLAAVLRYGTARAIPAAELQLLVVSLAEAVCAGLVHACRRLQPAEAEALRRTLAALDEALALLDRAATSEAWLGALHALADDGEGDELLRGFAVRALYDRGAMPAEAAAACFSRALSPSVPPLEAGRWLEGFLAHAGQVLLHDAALRAMIDRWLVALDEEPFVAVLPMLRRAFGAIDRGERRRMLDLARRPADDGPAAARPPTSAAAEAPGFAAALPLLLTILGLDAETGS</sequence>
<dbReference type="InterPro" id="IPR043737">
    <property type="entry name" value="DUF5682"/>
</dbReference>
<dbReference type="EMBL" id="JAUSVX010000015">
    <property type="protein sequence ID" value="MDQ0473123.1"/>
    <property type="molecule type" value="Genomic_DNA"/>
</dbReference>
<gene>
    <name evidence="2" type="ORF">QO011_006157</name>
</gene>
<dbReference type="PANTHER" id="PTHR30634:SF14">
    <property type="match status" value="1"/>
</dbReference>
<accession>A0ABU0JFR7</accession>
<evidence type="ECO:0000313" key="2">
    <source>
        <dbReference type="EMBL" id="MDQ0473123.1"/>
    </source>
</evidence>
<comment type="caution">
    <text evidence="2">The sequence shown here is derived from an EMBL/GenBank/DDBJ whole genome shotgun (WGS) entry which is preliminary data.</text>
</comment>
<evidence type="ECO:0000256" key="1">
    <source>
        <dbReference type="SAM" id="MobiDB-lite"/>
    </source>
</evidence>
<dbReference type="Pfam" id="PF18934">
    <property type="entry name" value="DUF5682"/>
    <property type="match status" value="1"/>
</dbReference>
<feature type="compositionally biased region" description="Acidic residues" evidence="1">
    <location>
        <begin position="115"/>
        <end position="126"/>
    </location>
</feature>
<proteinExistence type="predicted"/>
<organism evidence="2 3">
    <name type="scientific">Labrys wisconsinensis</name>
    <dbReference type="NCBI Taxonomy" id="425677"/>
    <lineage>
        <taxon>Bacteria</taxon>
        <taxon>Pseudomonadati</taxon>
        <taxon>Pseudomonadota</taxon>
        <taxon>Alphaproteobacteria</taxon>
        <taxon>Hyphomicrobiales</taxon>
        <taxon>Xanthobacteraceae</taxon>
        <taxon>Labrys</taxon>
    </lineage>
</organism>
<dbReference type="PANTHER" id="PTHR30634">
    <property type="entry name" value="OUTER MEMBRANE LOLAB LIPOPROTEIN INSERTION APPARATUS"/>
    <property type="match status" value="1"/>
</dbReference>